<proteinExistence type="predicted"/>
<dbReference type="Proteomes" id="UP000064912">
    <property type="component" value="Chromosome"/>
</dbReference>
<name>A0A0D6B986_RHOSU</name>
<evidence type="ECO:0000313" key="1">
    <source>
        <dbReference type="EMBL" id="BAQ71375.1"/>
    </source>
</evidence>
<dbReference type="EMBL" id="AP014800">
    <property type="protein sequence ID" value="BAQ71375.1"/>
    <property type="molecule type" value="Genomic_DNA"/>
</dbReference>
<gene>
    <name evidence="1" type="ORF">NHU_04262</name>
</gene>
<dbReference type="AlphaFoldDB" id="A0A0D6B986"/>
<reference evidence="1 2" key="1">
    <citation type="submission" date="2015-02" db="EMBL/GenBank/DDBJ databases">
        <title>Genome sequene of Rhodovulum sulfidophilum DSM 2351.</title>
        <authorList>
            <person name="Nagao N."/>
        </authorList>
    </citation>
    <scope>NUCLEOTIDE SEQUENCE [LARGE SCALE GENOMIC DNA]</scope>
    <source>
        <strain evidence="1 2">DSM 2351</strain>
    </source>
</reference>
<sequence>MPLPLAPIATVALRYGLRYGAVALAAYALSKSQNGLRRDQRHEDAMDELDEGLAFRRDQEQVSGGARMRRTFRLGDTGPGVEIDASALGRLRVRRV</sequence>
<evidence type="ECO:0000313" key="2">
    <source>
        <dbReference type="Proteomes" id="UP000064912"/>
    </source>
</evidence>
<accession>A0A0D6B986</accession>
<dbReference type="KEGG" id="rsu:NHU_04262"/>
<protein>
    <submittedName>
        <fullName evidence="1">Uncharacterized protein</fullName>
    </submittedName>
</protein>
<dbReference type="eggNOG" id="ENOG5033JX0">
    <property type="taxonomic scope" value="Bacteria"/>
</dbReference>
<dbReference type="PATRIC" id="fig|35806.4.peg.4359"/>
<organism evidence="1 2">
    <name type="scientific">Rhodovulum sulfidophilum</name>
    <name type="common">Rhodobacter sulfidophilus</name>
    <dbReference type="NCBI Taxonomy" id="35806"/>
    <lineage>
        <taxon>Bacteria</taxon>
        <taxon>Pseudomonadati</taxon>
        <taxon>Pseudomonadota</taxon>
        <taxon>Alphaproteobacteria</taxon>
        <taxon>Rhodobacterales</taxon>
        <taxon>Paracoccaceae</taxon>
        <taxon>Rhodovulum</taxon>
    </lineage>
</organism>